<accession>A0ABQ5M6Z9</accession>
<dbReference type="Gene3D" id="3.40.50.300">
    <property type="entry name" value="P-loop containing nucleotide triphosphate hydrolases"/>
    <property type="match status" value="1"/>
</dbReference>
<evidence type="ECO:0000256" key="6">
    <source>
        <dbReference type="ARBA" id="ARBA00005159"/>
    </source>
</evidence>
<evidence type="ECO:0000256" key="8">
    <source>
        <dbReference type="ARBA" id="ARBA00012016"/>
    </source>
</evidence>
<dbReference type="PANTHER" id="PTHR34848:SF1">
    <property type="entry name" value="BIFUNCTIONAL ADENOSYLCOBALAMIN BIOSYNTHESIS PROTEIN COBU"/>
    <property type="match status" value="1"/>
</dbReference>
<dbReference type="PANTHER" id="PTHR34848">
    <property type="match status" value="1"/>
</dbReference>
<evidence type="ECO:0000256" key="9">
    <source>
        <dbReference type="ARBA" id="ARBA00012523"/>
    </source>
</evidence>
<sequence>MNMKLIIGGAWQGKLSYALQLANIETYDKKQVAEGGSDSYPAAFESRIIHNFHEYVKRLLREEKNPEEFIRNILEKNPEVIITINELGCGIVPEDPFDRRWRESAGRAAVELAKHSGEVYRLVCGLPARIK</sequence>
<evidence type="ECO:0000256" key="13">
    <source>
        <dbReference type="ARBA" id="ARBA00022777"/>
    </source>
</evidence>
<dbReference type="InterPro" id="IPR027417">
    <property type="entry name" value="P-loop_NTPase"/>
</dbReference>
<protein>
    <recommendedName>
        <fullName evidence="16">Adenosylcobinamide kinase</fullName>
        <ecNumber evidence="8">2.7.1.156</ecNumber>
        <ecNumber evidence="9">2.7.7.62</ecNumber>
    </recommendedName>
    <alternativeName>
        <fullName evidence="17">Adenosylcobinamide-phosphate guanylyltransferase</fullName>
    </alternativeName>
</protein>
<comment type="catalytic activity">
    <reaction evidence="3">
        <text>adenosylcob(III)inamide + GTP = adenosylcob(III)inamide phosphate + GDP + H(+)</text>
        <dbReference type="Rhea" id="RHEA:15765"/>
        <dbReference type="ChEBI" id="CHEBI:2480"/>
        <dbReference type="ChEBI" id="CHEBI:15378"/>
        <dbReference type="ChEBI" id="CHEBI:37565"/>
        <dbReference type="ChEBI" id="CHEBI:58189"/>
        <dbReference type="ChEBI" id="CHEBI:58502"/>
        <dbReference type="EC" id="2.7.1.156"/>
    </reaction>
</comment>
<keyword evidence="15" id="KW-0342">GTP-binding</keyword>
<keyword evidence="12" id="KW-0547">Nucleotide-binding</keyword>
<keyword evidence="10" id="KW-0169">Cobalamin biosynthesis</keyword>
<evidence type="ECO:0000256" key="12">
    <source>
        <dbReference type="ARBA" id="ARBA00022741"/>
    </source>
</evidence>
<comment type="catalytic activity">
    <reaction evidence="2">
        <text>adenosylcob(III)inamide phosphate + GTP + H(+) = adenosylcob(III)inamide-GDP + diphosphate</text>
        <dbReference type="Rhea" id="RHEA:22712"/>
        <dbReference type="ChEBI" id="CHEBI:15378"/>
        <dbReference type="ChEBI" id="CHEBI:33019"/>
        <dbReference type="ChEBI" id="CHEBI:37565"/>
        <dbReference type="ChEBI" id="CHEBI:58502"/>
        <dbReference type="ChEBI" id="CHEBI:60487"/>
        <dbReference type="EC" id="2.7.7.62"/>
    </reaction>
</comment>
<evidence type="ECO:0000256" key="11">
    <source>
        <dbReference type="ARBA" id="ARBA00022679"/>
    </source>
</evidence>
<reference evidence="18 19" key="1">
    <citation type="journal article" date="2024" name="Int. J. Syst. Evol. Microbiol.">
        <title>Lacrimispora brassicae sp. nov. isolated from fermented cabbage, and proposal of Clostridium indicum Gundawar et al. 2019 and Clostridium methoxybenzovorans Mechichi et al. 1999 as heterotypic synonyms of Lacrimispora amygdalina (Parshina et al. 2003) Haas and Blanchard 2020 and Lacrimispora indolis (McClung and McCoy 1957) Haas and Blanchard 2020, respectively.</title>
        <authorList>
            <person name="Kobayashi H."/>
            <person name="Tanizawa Y."/>
            <person name="Sakamoto M."/>
            <person name="Ohkuma M."/>
            <person name="Tohno M."/>
        </authorList>
    </citation>
    <scope>NUCLEOTIDE SEQUENCE [LARGE SCALE GENOMIC DNA]</scope>
    <source>
        <strain evidence="18 19">DSM 12857</strain>
    </source>
</reference>
<dbReference type="EC" id="2.7.7.62" evidence="9"/>
<comment type="catalytic activity">
    <reaction evidence="1">
        <text>adenosylcob(III)inamide + ATP = adenosylcob(III)inamide phosphate + ADP + H(+)</text>
        <dbReference type="Rhea" id="RHEA:15769"/>
        <dbReference type="ChEBI" id="CHEBI:2480"/>
        <dbReference type="ChEBI" id="CHEBI:15378"/>
        <dbReference type="ChEBI" id="CHEBI:30616"/>
        <dbReference type="ChEBI" id="CHEBI:58502"/>
        <dbReference type="ChEBI" id="CHEBI:456216"/>
        <dbReference type="EC" id="2.7.1.156"/>
    </reaction>
</comment>
<evidence type="ECO:0000256" key="17">
    <source>
        <dbReference type="ARBA" id="ARBA00030571"/>
    </source>
</evidence>
<comment type="pathway">
    <text evidence="6">Cofactor biosynthesis; adenosylcobalamin biosynthesis; adenosylcobalamin from cob(II)yrinate a,c-diamide: step 5/7.</text>
</comment>
<evidence type="ECO:0000256" key="15">
    <source>
        <dbReference type="ARBA" id="ARBA00023134"/>
    </source>
</evidence>
<evidence type="ECO:0000256" key="1">
    <source>
        <dbReference type="ARBA" id="ARBA00000312"/>
    </source>
</evidence>
<comment type="function">
    <text evidence="4">Catalyzes ATP-dependent phosphorylation of adenosylcobinamide and addition of GMP to adenosylcobinamide phosphate.</text>
</comment>
<evidence type="ECO:0000313" key="18">
    <source>
        <dbReference type="EMBL" id="GLB30405.1"/>
    </source>
</evidence>
<evidence type="ECO:0000256" key="4">
    <source>
        <dbReference type="ARBA" id="ARBA00003889"/>
    </source>
</evidence>
<keyword evidence="14" id="KW-0067">ATP-binding</keyword>
<dbReference type="InterPro" id="IPR003203">
    <property type="entry name" value="CobU/CobP"/>
</dbReference>
<keyword evidence="19" id="KW-1185">Reference proteome</keyword>
<comment type="pathway">
    <text evidence="5">Cofactor biosynthesis; adenosylcobalamin biosynthesis; adenosylcobalamin from cob(II)yrinate a,c-diamide: step 6/7.</text>
</comment>
<evidence type="ECO:0000256" key="10">
    <source>
        <dbReference type="ARBA" id="ARBA00022573"/>
    </source>
</evidence>
<dbReference type="EMBL" id="BRPJ01000037">
    <property type="protein sequence ID" value="GLB30405.1"/>
    <property type="molecule type" value="Genomic_DNA"/>
</dbReference>
<comment type="caution">
    <text evidence="18">The sequence shown here is derived from an EMBL/GenBank/DDBJ whole genome shotgun (WGS) entry which is preliminary data.</text>
</comment>
<evidence type="ECO:0000256" key="7">
    <source>
        <dbReference type="ARBA" id="ARBA00007490"/>
    </source>
</evidence>
<name>A0ABQ5M6Z9_9FIRM</name>
<organism evidence="18 19">
    <name type="scientific">Lacrimispora amygdalina</name>
    <dbReference type="NCBI Taxonomy" id="253257"/>
    <lineage>
        <taxon>Bacteria</taxon>
        <taxon>Bacillati</taxon>
        <taxon>Bacillota</taxon>
        <taxon>Clostridia</taxon>
        <taxon>Lachnospirales</taxon>
        <taxon>Lachnospiraceae</taxon>
        <taxon>Lacrimispora</taxon>
    </lineage>
</organism>
<evidence type="ECO:0000256" key="2">
    <source>
        <dbReference type="ARBA" id="ARBA00000711"/>
    </source>
</evidence>
<dbReference type="EC" id="2.7.1.156" evidence="8"/>
<gene>
    <name evidence="18" type="ORF">LAD12857_23280</name>
</gene>
<keyword evidence="13" id="KW-0418">Kinase</keyword>
<comment type="similarity">
    <text evidence="7">Belongs to the CobU/CobP family.</text>
</comment>
<evidence type="ECO:0000256" key="14">
    <source>
        <dbReference type="ARBA" id="ARBA00022840"/>
    </source>
</evidence>
<evidence type="ECO:0000256" key="3">
    <source>
        <dbReference type="ARBA" id="ARBA00001522"/>
    </source>
</evidence>
<dbReference type="RefSeq" id="WP_242996547.1">
    <property type="nucleotide sequence ID" value="NZ_BRPJ01000037.1"/>
</dbReference>
<evidence type="ECO:0000256" key="16">
    <source>
        <dbReference type="ARBA" id="ARBA00029570"/>
    </source>
</evidence>
<evidence type="ECO:0000313" key="19">
    <source>
        <dbReference type="Proteomes" id="UP001419084"/>
    </source>
</evidence>
<evidence type="ECO:0000256" key="5">
    <source>
        <dbReference type="ARBA" id="ARBA00004692"/>
    </source>
</evidence>
<dbReference type="Pfam" id="PF02283">
    <property type="entry name" value="CobU"/>
    <property type="match status" value="1"/>
</dbReference>
<proteinExistence type="inferred from homology"/>
<dbReference type="SUPFAM" id="SSF52540">
    <property type="entry name" value="P-loop containing nucleoside triphosphate hydrolases"/>
    <property type="match status" value="1"/>
</dbReference>
<keyword evidence="11" id="KW-0808">Transferase</keyword>
<dbReference type="Proteomes" id="UP001419084">
    <property type="component" value="Unassembled WGS sequence"/>
</dbReference>